<dbReference type="Ensembl" id="ENSTNIT00000009562.1">
    <property type="protein sequence ID" value="ENSTNIP00000009391.1"/>
    <property type="gene ID" value="ENSTNIG00000006614.1"/>
</dbReference>
<dbReference type="GeneTree" id="ENSGT01020000230360"/>
<feature type="compositionally biased region" description="Basic residues" evidence="7">
    <location>
        <begin position="7"/>
        <end position="19"/>
    </location>
</feature>
<name>Q4SU61_TETNG</name>
<accession>Q4SU61</accession>
<dbReference type="EMBL" id="CAAE01014010">
    <property type="protein sequence ID" value="CAF95821.1"/>
    <property type="molecule type" value="Genomic_DNA"/>
</dbReference>
<evidence type="ECO:0000256" key="6">
    <source>
        <dbReference type="ARBA" id="ARBA00023242"/>
    </source>
</evidence>
<dbReference type="GO" id="GO:0000786">
    <property type="term" value="C:nucleosome"/>
    <property type="evidence" value="ECO:0007669"/>
    <property type="project" value="InterPro"/>
</dbReference>
<dbReference type="SUPFAM" id="SSF47113">
    <property type="entry name" value="Histone-fold"/>
    <property type="match status" value="1"/>
</dbReference>
<keyword evidence="6" id="KW-0539">Nucleus</keyword>
<comment type="similarity">
    <text evidence="3">Belongs to the histone H2A family.</text>
</comment>
<dbReference type="InterPro" id="IPR002119">
    <property type="entry name" value="Histone_H2A"/>
</dbReference>
<evidence type="ECO:0000256" key="4">
    <source>
        <dbReference type="ARBA" id="ARBA00022454"/>
    </source>
</evidence>
<dbReference type="Gene3D" id="1.10.20.10">
    <property type="entry name" value="Histone, subunit A"/>
    <property type="match status" value="1"/>
</dbReference>
<feature type="region of interest" description="Disordered" evidence="7">
    <location>
        <begin position="1"/>
        <end position="139"/>
    </location>
</feature>
<reference evidence="9" key="3">
    <citation type="submission" date="2025-05" db="UniProtKB">
        <authorList>
            <consortium name="Ensembl"/>
        </authorList>
    </citation>
    <scope>IDENTIFICATION</scope>
</reference>
<reference evidence="8 10" key="1">
    <citation type="journal article" date="2004" name="Nature">
        <title>Genome duplication in the teleost fish Tetraodon nigroviridis reveals the early vertebrate proto-karyotype.</title>
        <authorList>
            <person name="Jaillon O."/>
            <person name="Aury J.-M."/>
            <person name="Brunet F."/>
            <person name="Petit J.-L."/>
            <person name="Stange-Thomann N."/>
            <person name="Mauceli E."/>
            <person name="Bouneau L."/>
            <person name="Fischer C."/>
            <person name="Ozouf-Costaz C."/>
            <person name="Bernot A."/>
            <person name="Nicaud S."/>
            <person name="Jaffe D."/>
            <person name="Fisher S."/>
            <person name="Lutfalla G."/>
            <person name="Dossat C."/>
            <person name="Segurens B."/>
            <person name="Dasilva C."/>
            <person name="Salanoubat M."/>
            <person name="Levy M."/>
            <person name="Boudet N."/>
            <person name="Castellano S."/>
            <person name="Anthouard V."/>
            <person name="Jubin C."/>
            <person name="Castelli V."/>
            <person name="Katinka M."/>
            <person name="Vacherie B."/>
            <person name="Biemont C."/>
            <person name="Skalli Z."/>
            <person name="Cattolico L."/>
            <person name="Poulain J."/>
            <person name="De Berardinis V."/>
            <person name="Cruaud C."/>
            <person name="Duprat S."/>
            <person name="Brottier P."/>
            <person name="Coutanceau J.-P."/>
            <person name="Gouzy J."/>
            <person name="Parra G."/>
            <person name="Lardier G."/>
            <person name="Chapple C."/>
            <person name="McKernan K.J."/>
            <person name="McEwan P."/>
            <person name="Bosak S."/>
            <person name="Kellis M."/>
            <person name="Volff J.-N."/>
            <person name="Guigo R."/>
            <person name="Zody M.C."/>
            <person name="Mesirov J."/>
            <person name="Lindblad-Toh K."/>
            <person name="Birren B."/>
            <person name="Nusbaum C."/>
            <person name="Kahn D."/>
            <person name="Robinson-Rechavi M."/>
            <person name="Laudet V."/>
            <person name="Schachter V."/>
            <person name="Quetier F."/>
            <person name="Saurin W."/>
            <person name="Scarpelli C."/>
            <person name="Wincker P."/>
            <person name="Lander E.S."/>
            <person name="Weissenbach J."/>
            <person name="Roest Crollius H."/>
        </authorList>
    </citation>
    <scope>NUCLEOTIDE SEQUENCE [LARGE SCALE GENOMIC DNA]</scope>
</reference>
<evidence type="ECO:0000256" key="7">
    <source>
        <dbReference type="SAM" id="MobiDB-lite"/>
    </source>
</evidence>
<dbReference type="PANTHER" id="PTHR23430">
    <property type="entry name" value="HISTONE H2A"/>
    <property type="match status" value="1"/>
</dbReference>
<evidence type="ECO:0000256" key="3">
    <source>
        <dbReference type="ARBA" id="ARBA00010691"/>
    </source>
</evidence>
<evidence type="ECO:0000256" key="1">
    <source>
        <dbReference type="ARBA" id="ARBA00004123"/>
    </source>
</evidence>
<dbReference type="STRING" id="99883.ENSTNIP00000009391"/>
<comment type="subcellular location">
    <subcellularLocation>
        <location evidence="2">Chromosome</location>
    </subcellularLocation>
    <subcellularLocation>
        <location evidence="1">Nucleus</location>
    </subcellularLocation>
</comment>
<dbReference type="OMA" id="NXEDASH"/>
<gene>
    <name evidence="8" type="ORF">GSTENG00012610001</name>
</gene>
<feature type="compositionally biased region" description="Gly residues" evidence="7">
    <location>
        <begin position="50"/>
        <end position="64"/>
    </location>
</feature>
<keyword evidence="5" id="KW-0007">Acetylation</keyword>
<dbReference type="GO" id="GO:0005634">
    <property type="term" value="C:nucleus"/>
    <property type="evidence" value="ECO:0007669"/>
    <property type="project" value="UniProtKB-SubCell"/>
</dbReference>
<dbReference type="GO" id="GO:0003677">
    <property type="term" value="F:DNA binding"/>
    <property type="evidence" value="ECO:0007669"/>
    <property type="project" value="InterPro"/>
</dbReference>
<dbReference type="GO" id="GO:0046982">
    <property type="term" value="F:protein heterodimerization activity"/>
    <property type="evidence" value="ECO:0007669"/>
    <property type="project" value="InterPro"/>
</dbReference>
<organism evidence="8">
    <name type="scientific">Tetraodon nigroviridis</name>
    <name type="common">Spotted green pufferfish</name>
    <name type="synonym">Chelonodon nigroviridis</name>
    <dbReference type="NCBI Taxonomy" id="99883"/>
    <lineage>
        <taxon>Eukaryota</taxon>
        <taxon>Metazoa</taxon>
        <taxon>Chordata</taxon>
        <taxon>Craniata</taxon>
        <taxon>Vertebrata</taxon>
        <taxon>Euteleostomi</taxon>
        <taxon>Actinopterygii</taxon>
        <taxon>Neopterygii</taxon>
        <taxon>Teleostei</taxon>
        <taxon>Neoteleostei</taxon>
        <taxon>Acanthomorphata</taxon>
        <taxon>Eupercaria</taxon>
        <taxon>Tetraodontiformes</taxon>
        <taxon>Tetradontoidea</taxon>
        <taxon>Tetraodontidae</taxon>
        <taxon>Tetraodon</taxon>
    </lineage>
</organism>
<dbReference type="InterPro" id="IPR032458">
    <property type="entry name" value="Histone_H2A_CS"/>
</dbReference>
<dbReference type="KEGG" id="tng:GSTEN00012610G001"/>
<evidence type="ECO:0000256" key="2">
    <source>
        <dbReference type="ARBA" id="ARBA00004286"/>
    </source>
</evidence>
<evidence type="ECO:0000256" key="5">
    <source>
        <dbReference type="ARBA" id="ARBA00022990"/>
    </source>
</evidence>
<dbReference type="PROSITE" id="PS00046">
    <property type="entry name" value="HISTONE_H2A"/>
    <property type="match status" value="1"/>
</dbReference>
<keyword evidence="10" id="KW-1185">Reference proteome</keyword>
<dbReference type="InterPro" id="IPR009072">
    <property type="entry name" value="Histone-fold"/>
</dbReference>
<proteinExistence type="inferred from homology"/>
<protein>
    <submittedName>
        <fullName evidence="8">(spotted green pufferfish) hypothetical protein</fullName>
    </submittedName>
</protein>
<evidence type="ECO:0000313" key="8">
    <source>
        <dbReference type="EMBL" id="CAF95821.1"/>
    </source>
</evidence>
<dbReference type="Proteomes" id="UP000007303">
    <property type="component" value="Unassembled WGS sequence"/>
</dbReference>
<evidence type="ECO:0000313" key="10">
    <source>
        <dbReference type="Proteomes" id="UP000007303"/>
    </source>
</evidence>
<dbReference type="AlphaFoldDB" id="Q4SU61"/>
<sequence>MSGRGKTGGKARAKAKTRSSRAGLQFPVGRVHRLLRKGNYAERGRRRAGVPGGRAGVPDGGDPGAGRQRCPRQQEDAHHPAAPAAGRAQRRGAEQAAGRSDHRPGRRAAQHPGGAAAQEDGEGQVSAVEAPNGSFQSPHKLQRAGLLRHLGRRLKQRYFPPTFCCWNSEFPPRWDE</sequence>
<keyword evidence="4" id="KW-0158">Chromosome</keyword>
<evidence type="ECO:0000313" key="9">
    <source>
        <dbReference type="Ensembl" id="ENSTNIP00000009391.1"/>
    </source>
</evidence>
<dbReference type="HOGENOM" id="CLU_062828_3_2_1"/>
<dbReference type="GO" id="GO:0030527">
    <property type="term" value="F:structural constituent of chromatin"/>
    <property type="evidence" value="ECO:0007669"/>
    <property type="project" value="InterPro"/>
</dbReference>
<reference evidence="8" key="2">
    <citation type="submission" date="2004-02" db="EMBL/GenBank/DDBJ databases">
        <authorList>
            <consortium name="Genoscope"/>
            <consortium name="Whitehead Institute Centre for Genome Research"/>
        </authorList>
    </citation>
    <scope>NUCLEOTIDE SEQUENCE</scope>
</reference>